<proteinExistence type="predicted"/>
<feature type="compositionally biased region" description="Low complexity" evidence="1">
    <location>
        <begin position="64"/>
        <end position="78"/>
    </location>
</feature>
<evidence type="ECO:0000313" key="3">
    <source>
        <dbReference type="Proteomes" id="UP000037442"/>
    </source>
</evidence>
<comment type="caution">
    <text evidence="2">The sequence shown here is derived from an EMBL/GenBank/DDBJ whole genome shotgun (WGS) entry which is preliminary data.</text>
</comment>
<dbReference type="PATRIC" id="fig|285.49.peg.4478"/>
<accession>A0A0L7N8F7</accession>
<name>A0A0L7N8F7_COMTE</name>
<evidence type="ECO:0000256" key="1">
    <source>
        <dbReference type="SAM" id="MobiDB-lite"/>
    </source>
</evidence>
<sequence>MRWGYTTSLDDAERFTLGSAMKQHKCREMDLPWLCSELEKLRRPTVDYQYMSQYMPRSRDAQRAAIAAQAAPKEGAQQGCAKNR</sequence>
<dbReference type="Proteomes" id="UP000037442">
    <property type="component" value="Unassembled WGS sequence"/>
</dbReference>
<reference evidence="3" key="1">
    <citation type="submission" date="2014-06" db="EMBL/GenBank/DDBJ databases">
        <title>Draft genome sequence of C. testosteroni WDL7.</title>
        <authorList>
            <person name="Wu Y."/>
            <person name="Seshan H."/>
            <person name="Arumugam K."/>
        </authorList>
    </citation>
    <scope>NUCLEOTIDE SEQUENCE [LARGE SCALE GENOMIC DNA]</scope>
    <source>
        <strain evidence="3">WDL7</strain>
    </source>
</reference>
<dbReference type="EMBL" id="JNVD01000005">
    <property type="protein sequence ID" value="KOC30492.1"/>
    <property type="molecule type" value="Genomic_DNA"/>
</dbReference>
<dbReference type="AlphaFoldDB" id="A0A0L7N8F7"/>
<evidence type="ECO:0000313" key="2">
    <source>
        <dbReference type="EMBL" id="KOC30492.1"/>
    </source>
</evidence>
<feature type="region of interest" description="Disordered" evidence="1">
    <location>
        <begin position="64"/>
        <end position="84"/>
    </location>
</feature>
<organism evidence="2 3">
    <name type="scientific">Comamonas testosteroni</name>
    <name type="common">Pseudomonas testosteroni</name>
    <dbReference type="NCBI Taxonomy" id="285"/>
    <lineage>
        <taxon>Bacteria</taxon>
        <taxon>Pseudomonadati</taxon>
        <taxon>Pseudomonadota</taxon>
        <taxon>Betaproteobacteria</taxon>
        <taxon>Burkholderiales</taxon>
        <taxon>Comamonadaceae</taxon>
        <taxon>Comamonas</taxon>
    </lineage>
</organism>
<protein>
    <submittedName>
        <fullName evidence="2">Uncharacterized protein</fullName>
    </submittedName>
</protein>
<gene>
    <name evidence="2" type="ORF">GL58_21625</name>
</gene>